<feature type="transmembrane region" description="Helical" evidence="7">
    <location>
        <begin position="433"/>
        <end position="458"/>
    </location>
</feature>
<comment type="similarity">
    <text evidence="6">Belongs to the sodium:neurotransmitter symporter (SNF) (TC 2.A.22) family.</text>
</comment>
<evidence type="ECO:0000313" key="9">
    <source>
        <dbReference type="Proteomes" id="UP000195437"/>
    </source>
</evidence>
<dbReference type="PROSITE" id="PS00610">
    <property type="entry name" value="NA_NEUROTRAN_SYMP_1"/>
    <property type="match status" value="1"/>
</dbReference>
<dbReference type="EMBL" id="CP021434">
    <property type="protein sequence ID" value="ARU62884.1"/>
    <property type="molecule type" value="Genomic_DNA"/>
</dbReference>
<feature type="transmembrane region" description="Helical" evidence="7">
    <location>
        <begin position="108"/>
        <end position="134"/>
    </location>
</feature>
<dbReference type="PANTHER" id="PTHR42948">
    <property type="entry name" value="TRANSPORTER"/>
    <property type="match status" value="1"/>
</dbReference>
<feature type="transmembrane region" description="Helical" evidence="7">
    <location>
        <begin position="235"/>
        <end position="257"/>
    </location>
</feature>
<keyword evidence="6" id="KW-0769">Symport</keyword>
<dbReference type="InterPro" id="IPR037272">
    <property type="entry name" value="SNS_sf"/>
</dbReference>
<organism evidence="8 9">
    <name type="scientific">Tumebacillus avium</name>
    <dbReference type="NCBI Taxonomy" id="1903704"/>
    <lineage>
        <taxon>Bacteria</taxon>
        <taxon>Bacillati</taxon>
        <taxon>Bacillota</taxon>
        <taxon>Bacilli</taxon>
        <taxon>Bacillales</taxon>
        <taxon>Alicyclobacillaceae</taxon>
        <taxon>Tumebacillus</taxon>
    </lineage>
</organism>
<dbReference type="PANTHER" id="PTHR42948:SF1">
    <property type="entry name" value="TRANSPORTER"/>
    <property type="match status" value="1"/>
</dbReference>
<evidence type="ECO:0000256" key="1">
    <source>
        <dbReference type="ARBA" id="ARBA00004141"/>
    </source>
</evidence>
<feature type="transmembrane region" description="Helical" evidence="7">
    <location>
        <begin position="154"/>
        <end position="180"/>
    </location>
</feature>
<dbReference type="GO" id="GO:0015293">
    <property type="term" value="F:symporter activity"/>
    <property type="evidence" value="ECO:0007669"/>
    <property type="project" value="UniProtKB-KW"/>
</dbReference>
<dbReference type="OrthoDB" id="9762833at2"/>
<keyword evidence="4 7" id="KW-1133">Transmembrane helix</keyword>
<evidence type="ECO:0000313" key="8">
    <source>
        <dbReference type="EMBL" id="ARU62884.1"/>
    </source>
</evidence>
<proteinExistence type="inferred from homology"/>
<dbReference type="KEGG" id="tum:CBW65_19305"/>
<feature type="transmembrane region" description="Helical" evidence="7">
    <location>
        <begin position="278"/>
        <end position="298"/>
    </location>
</feature>
<evidence type="ECO:0000256" key="3">
    <source>
        <dbReference type="ARBA" id="ARBA00022692"/>
    </source>
</evidence>
<dbReference type="SUPFAM" id="SSF161070">
    <property type="entry name" value="SNF-like"/>
    <property type="match status" value="1"/>
</dbReference>
<dbReference type="AlphaFoldDB" id="A0A1Y0IU80"/>
<evidence type="ECO:0000256" key="5">
    <source>
        <dbReference type="ARBA" id="ARBA00023136"/>
    </source>
</evidence>
<dbReference type="PROSITE" id="PS50267">
    <property type="entry name" value="NA_NEUROTRAN_SYMP_3"/>
    <property type="match status" value="1"/>
</dbReference>
<keyword evidence="2 6" id="KW-0813">Transport</keyword>
<name>A0A1Y0IU80_9BACL</name>
<comment type="subcellular location">
    <subcellularLocation>
        <location evidence="1">Membrane</location>
        <topology evidence="1">Multi-pass membrane protein</topology>
    </subcellularLocation>
</comment>
<dbReference type="Proteomes" id="UP000195437">
    <property type="component" value="Chromosome"/>
</dbReference>
<protein>
    <recommendedName>
        <fullName evidence="6">Transporter</fullName>
    </recommendedName>
</protein>
<evidence type="ECO:0000256" key="4">
    <source>
        <dbReference type="ARBA" id="ARBA00022989"/>
    </source>
</evidence>
<dbReference type="InterPro" id="IPR000175">
    <property type="entry name" value="Na/ntran_symport"/>
</dbReference>
<keyword evidence="9" id="KW-1185">Reference proteome</keyword>
<dbReference type="InterPro" id="IPR047218">
    <property type="entry name" value="YocR/YhdH-like"/>
</dbReference>
<feature type="transmembrane region" description="Helical" evidence="7">
    <location>
        <begin position="192"/>
        <end position="215"/>
    </location>
</feature>
<gene>
    <name evidence="8" type="ORF">CBW65_19305</name>
</gene>
<dbReference type="Pfam" id="PF00209">
    <property type="entry name" value="SNF"/>
    <property type="match status" value="2"/>
</dbReference>
<feature type="transmembrane region" description="Helical" evidence="7">
    <location>
        <begin position="318"/>
        <end position="343"/>
    </location>
</feature>
<dbReference type="GO" id="GO:0016020">
    <property type="term" value="C:membrane"/>
    <property type="evidence" value="ECO:0007669"/>
    <property type="project" value="UniProtKB-SubCell"/>
</dbReference>
<sequence length="463" mass="49757">MVLVFIREGKCVKIETNQNSLQLEPKASDSFTSTGFILAAIGSSVGLGNMWKFPYITGMYGGAAFFLIFILCLALVGLPILLAEMVIGRGGRGNAVSSFHNLSKTKWWGYFGFLSVLSAFAIMGFYAVVAGWTMNYAFTSLTGNLFENPDYTASFLSFAGGNMPIFWTIITLIITCWVVAKGVAGGIEKFNKVLIPGLAVILVILMIRALTLPGAGEGVEFFLMPDFSKLTAESALVALGHAFFSLSLGMGAMLTYGAYTSKKQSLGKAAAAVAGGDLLYAFVAGLIIFPTVFSYGIAPGQGPGLAFMALPAAFAAMPLGNLFGFLFFFLLSIAALTSTVSLVEVPNAYLMERFKWSRAKSATIVTLIIFAISIPASMSMGILSDNLLFGKTFFDLLDFVASNIFLPIGGLVVTLFTGYAWKRAGEEAGLSGFWYNAWMFCLKYIAPIMVIVIFLYSIGIIKF</sequence>
<dbReference type="NCBIfam" id="NF037979">
    <property type="entry name" value="Na_transp"/>
    <property type="match status" value="1"/>
</dbReference>
<dbReference type="CDD" id="cd10336">
    <property type="entry name" value="SLC6sbd_Tyt1-Like"/>
    <property type="match status" value="1"/>
</dbReference>
<evidence type="ECO:0000256" key="6">
    <source>
        <dbReference type="RuleBase" id="RU003732"/>
    </source>
</evidence>
<evidence type="ECO:0000256" key="7">
    <source>
        <dbReference type="SAM" id="Phobius"/>
    </source>
</evidence>
<feature type="transmembrane region" description="Helical" evidence="7">
    <location>
        <begin position="364"/>
        <end position="384"/>
    </location>
</feature>
<feature type="transmembrane region" description="Helical" evidence="7">
    <location>
        <begin position="63"/>
        <end position="87"/>
    </location>
</feature>
<feature type="transmembrane region" description="Helical" evidence="7">
    <location>
        <begin position="404"/>
        <end position="421"/>
    </location>
</feature>
<keyword evidence="5 7" id="KW-0472">Membrane</keyword>
<evidence type="ECO:0000256" key="2">
    <source>
        <dbReference type="ARBA" id="ARBA00022448"/>
    </source>
</evidence>
<accession>A0A1Y0IU80</accession>
<keyword evidence="3 6" id="KW-0812">Transmembrane</keyword>
<dbReference type="PRINTS" id="PR00176">
    <property type="entry name" value="NANEUSMPORT"/>
</dbReference>
<reference evidence="9" key="1">
    <citation type="submission" date="2017-05" db="EMBL/GenBank/DDBJ databases">
        <authorList>
            <person name="Sung H."/>
        </authorList>
    </citation>
    <scope>NUCLEOTIDE SEQUENCE [LARGE SCALE GENOMIC DNA]</scope>
    <source>
        <strain evidence="9">AR23208</strain>
    </source>
</reference>